<dbReference type="AlphaFoldDB" id="A0A1K2I5G4"/>
<dbReference type="PANTHER" id="PTHR45453:SF1">
    <property type="entry name" value="PHOSPHATE REGULON SENSOR PROTEIN PHOR"/>
    <property type="match status" value="1"/>
</dbReference>
<organism evidence="14">
    <name type="scientific">Loigolactobacillus rennini</name>
    <dbReference type="NCBI Taxonomy" id="238013"/>
    <lineage>
        <taxon>Bacteria</taxon>
        <taxon>Bacillati</taxon>
        <taxon>Bacillota</taxon>
        <taxon>Bacilli</taxon>
        <taxon>Lactobacillales</taxon>
        <taxon>Lactobacillaceae</taxon>
        <taxon>Loigolactobacillus</taxon>
    </lineage>
</organism>
<feature type="transmembrane region" description="Helical" evidence="12">
    <location>
        <begin position="142"/>
        <end position="170"/>
    </location>
</feature>
<dbReference type="CDD" id="cd00075">
    <property type="entry name" value="HATPase"/>
    <property type="match status" value="1"/>
</dbReference>
<dbReference type="SMART" id="SM00387">
    <property type="entry name" value="HATPase_c"/>
    <property type="match status" value="1"/>
</dbReference>
<dbReference type="PRINTS" id="PR00344">
    <property type="entry name" value="BCTRLSENSOR"/>
</dbReference>
<keyword evidence="12" id="KW-0812">Transmembrane</keyword>
<keyword evidence="8" id="KW-0418">Kinase</keyword>
<dbReference type="InterPro" id="IPR005467">
    <property type="entry name" value="His_kinase_dom"/>
</dbReference>
<dbReference type="InterPro" id="IPR035965">
    <property type="entry name" value="PAS-like_dom_sf"/>
</dbReference>
<dbReference type="GO" id="GO:0016036">
    <property type="term" value="P:cellular response to phosphate starvation"/>
    <property type="evidence" value="ECO:0007669"/>
    <property type="project" value="TreeGrafter"/>
</dbReference>
<keyword evidence="10" id="KW-0902">Two-component regulatory system</keyword>
<evidence type="ECO:0000256" key="6">
    <source>
        <dbReference type="ARBA" id="ARBA00022679"/>
    </source>
</evidence>
<accession>A0A1K2I5G4</accession>
<dbReference type="Gene3D" id="1.10.287.130">
    <property type="match status" value="1"/>
</dbReference>
<proteinExistence type="predicted"/>
<evidence type="ECO:0000256" key="12">
    <source>
        <dbReference type="SAM" id="Phobius"/>
    </source>
</evidence>
<name>A0A1K2I5G4_9LACO</name>
<dbReference type="GO" id="GO:0005524">
    <property type="term" value="F:ATP binding"/>
    <property type="evidence" value="ECO:0007669"/>
    <property type="project" value="UniProtKB-KW"/>
</dbReference>
<evidence type="ECO:0000256" key="10">
    <source>
        <dbReference type="ARBA" id="ARBA00023012"/>
    </source>
</evidence>
<keyword evidence="5" id="KW-0597">Phosphoprotein</keyword>
<dbReference type="GO" id="GO:0005886">
    <property type="term" value="C:plasma membrane"/>
    <property type="evidence" value="ECO:0007669"/>
    <property type="project" value="UniProtKB-SubCell"/>
</dbReference>
<sequence length="573" mass="64511">MKQIRRAAFLLVMVVLLGTGGLVLQLNRVYIQQQQSRLADKGQFFQREFSATARVTTTKLKQLQEQTHVKVAVFDARNHLLFPAGGPHADLIDSVIEFQAKPNAGKSEQLRVAGHSQTAYLFRQKPLTFVLYTPQQNLWQPFWWQGVALLGALCGLAGLSGLIFAGYVYCERRSLRRVQQQLRQIGKQQPPAPVLLKPSDHYYALEQTIAQVNQQFQAQVALAKNERRNFTRFIDHLTIGVLLLDIQGQVIAHNAAAAKMLDQTISRVPHSYLNDVHDFTLSRLIKQAFATEKSQHAAIKLVPEPERYLDVNVVWMKRQTVTSTYQVAVLLYDMTAVKQIQQMQLDFVSNVSHELKTPVTSISGFAETLLAGAQDDPKARQEFLEIINTESKRLAALIQDIIALSRGQQQPARLETVALRPTIEKLLVPLQQTIRQKQIHVQLNVAQSAKLMTDRQKFEQIVKNLIINALVYNRTTGQLTITAYPQKNGWQLDFNDTGLGIGADDQKRIFERFYRVDKARSRHQGGTGLGLAIVHNLVTILGGKIQVTSQLGVGSTFSLYFPEKPQAVKLTKN</sequence>
<dbReference type="InterPro" id="IPR050351">
    <property type="entry name" value="BphY/WalK/GraS-like"/>
</dbReference>
<dbReference type="FunFam" id="3.30.565.10:FF:000023">
    <property type="entry name" value="PAS domain-containing sensor histidine kinase"/>
    <property type="match status" value="1"/>
</dbReference>
<evidence type="ECO:0000256" key="5">
    <source>
        <dbReference type="ARBA" id="ARBA00022553"/>
    </source>
</evidence>
<dbReference type="CDD" id="cd00082">
    <property type="entry name" value="HisKA"/>
    <property type="match status" value="1"/>
</dbReference>
<evidence type="ECO:0000256" key="3">
    <source>
        <dbReference type="ARBA" id="ARBA00012438"/>
    </source>
</evidence>
<dbReference type="InterPro" id="IPR036097">
    <property type="entry name" value="HisK_dim/P_sf"/>
</dbReference>
<dbReference type="Gene3D" id="3.30.565.10">
    <property type="entry name" value="Histidine kinase-like ATPase, C-terminal domain"/>
    <property type="match status" value="1"/>
</dbReference>
<evidence type="ECO:0000256" key="11">
    <source>
        <dbReference type="ARBA" id="ARBA00023136"/>
    </source>
</evidence>
<dbReference type="EMBL" id="LT634362">
    <property type="protein sequence ID" value="SFZ87580.1"/>
    <property type="molecule type" value="Genomic_DNA"/>
</dbReference>
<dbReference type="FunFam" id="1.10.287.130:FF:000008">
    <property type="entry name" value="Two-component sensor histidine kinase"/>
    <property type="match status" value="1"/>
</dbReference>
<keyword evidence="6 14" id="KW-0808">Transferase</keyword>
<evidence type="ECO:0000256" key="9">
    <source>
        <dbReference type="ARBA" id="ARBA00022840"/>
    </source>
</evidence>
<dbReference type="SMART" id="SM00388">
    <property type="entry name" value="HisKA"/>
    <property type="match status" value="1"/>
</dbReference>
<dbReference type="GO" id="GO:0004721">
    <property type="term" value="F:phosphoprotein phosphatase activity"/>
    <property type="evidence" value="ECO:0007669"/>
    <property type="project" value="TreeGrafter"/>
</dbReference>
<keyword evidence="4" id="KW-1003">Cell membrane</keyword>
<dbReference type="GO" id="GO:0000155">
    <property type="term" value="F:phosphorelay sensor kinase activity"/>
    <property type="evidence" value="ECO:0007669"/>
    <property type="project" value="InterPro"/>
</dbReference>
<evidence type="ECO:0000256" key="2">
    <source>
        <dbReference type="ARBA" id="ARBA00004236"/>
    </source>
</evidence>
<evidence type="ECO:0000256" key="1">
    <source>
        <dbReference type="ARBA" id="ARBA00000085"/>
    </source>
</evidence>
<protein>
    <recommendedName>
        <fullName evidence="3">histidine kinase</fullName>
        <ecNumber evidence="3">2.7.13.3</ecNumber>
    </recommendedName>
</protein>
<gene>
    <name evidence="14" type="ORF">LREN565_0693</name>
</gene>
<reference evidence="14" key="1">
    <citation type="submission" date="2016-11" db="EMBL/GenBank/DDBJ databases">
        <authorList>
            <person name="Jaros S."/>
            <person name="Januszkiewicz K."/>
            <person name="Wedrychowicz H."/>
        </authorList>
    </citation>
    <scope>NUCLEOTIDE SEQUENCE</scope>
    <source>
        <strain evidence="14">ACA-DC 565</strain>
    </source>
</reference>
<evidence type="ECO:0000256" key="4">
    <source>
        <dbReference type="ARBA" id="ARBA00022475"/>
    </source>
</evidence>
<dbReference type="Pfam" id="PF02518">
    <property type="entry name" value="HATPase_c"/>
    <property type="match status" value="1"/>
</dbReference>
<comment type="catalytic activity">
    <reaction evidence="1">
        <text>ATP + protein L-histidine = ADP + protein N-phospho-L-histidine.</text>
        <dbReference type="EC" id="2.7.13.3"/>
    </reaction>
</comment>
<evidence type="ECO:0000313" key="14">
    <source>
        <dbReference type="EMBL" id="SFZ87580.1"/>
    </source>
</evidence>
<keyword evidence="12" id="KW-1133">Transmembrane helix</keyword>
<dbReference type="NCBIfam" id="NF046044">
    <property type="entry name" value="PnpS"/>
    <property type="match status" value="1"/>
</dbReference>
<dbReference type="SUPFAM" id="SSF55785">
    <property type="entry name" value="PYP-like sensor domain (PAS domain)"/>
    <property type="match status" value="1"/>
</dbReference>
<dbReference type="InterPro" id="IPR003594">
    <property type="entry name" value="HATPase_dom"/>
</dbReference>
<keyword evidence="11 12" id="KW-0472">Membrane</keyword>
<dbReference type="Pfam" id="PF00512">
    <property type="entry name" value="HisKA"/>
    <property type="match status" value="1"/>
</dbReference>
<dbReference type="EC" id="2.7.13.3" evidence="3"/>
<dbReference type="InterPro" id="IPR036890">
    <property type="entry name" value="HATPase_C_sf"/>
</dbReference>
<keyword evidence="7" id="KW-0547">Nucleotide-binding</keyword>
<dbReference type="InterPro" id="IPR004358">
    <property type="entry name" value="Sig_transdc_His_kin-like_C"/>
</dbReference>
<dbReference type="Gene3D" id="3.30.450.20">
    <property type="entry name" value="PAS domain"/>
    <property type="match status" value="1"/>
</dbReference>
<dbReference type="InterPro" id="IPR003661">
    <property type="entry name" value="HisK_dim/P_dom"/>
</dbReference>
<evidence type="ECO:0000259" key="13">
    <source>
        <dbReference type="PROSITE" id="PS50109"/>
    </source>
</evidence>
<dbReference type="PANTHER" id="PTHR45453">
    <property type="entry name" value="PHOSPHATE REGULON SENSOR PROTEIN PHOR"/>
    <property type="match status" value="1"/>
</dbReference>
<dbReference type="SUPFAM" id="SSF55874">
    <property type="entry name" value="ATPase domain of HSP90 chaperone/DNA topoisomerase II/histidine kinase"/>
    <property type="match status" value="1"/>
</dbReference>
<dbReference type="SUPFAM" id="SSF47384">
    <property type="entry name" value="Homodimeric domain of signal transducing histidine kinase"/>
    <property type="match status" value="1"/>
</dbReference>
<evidence type="ECO:0000256" key="8">
    <source>
        <dbReference type="ARBA" id="ARBA00022777"/>
    </source>
</evidence>
<evidence type="ECO:0000256" key="7">
    <source>
        <dbReference type="ARBA" id="ARBA00022741"/>
    </source>
</evidence>
<keyword evidence="9" id="KW-0067">ATP-binding</keyword>
<dbReference type="PROSITE" id="PS50109">
    <property type="entry name" value="HIS_KIN"/>
    <property type="match status" value="1"/>
</dbReference>
<comment type="subcellular location">
    <subcellularLocation>
        <location evidence="2">Cell membrane</location>
    </subcellularLocation>
</comment>
<feature type="domain" description="Histidine kinase" evidence="13">
    <location>
        <begin position="350"/>
        <end position="565"/>
    </location>
</feature>